<evidence type="ECO:0000313" key="4">
    <source>
        <dbReference type="Proteomes" id="UP001396898"/>
    </source>
</evidence>
<name>A0ABR1RAM9_9PEZI</name>
<protein>
    <recommendedName>
        <fullName evidence="2">DUF7704 domain-containing protein</fullName>
    </recommendedName>
</protein>
<gene>
    <name evidence="3" type="ORF">PG991_012766</name>
</gene>
<keyword evidence="4" id="KW-1185">Reference proteome</keyword>
<dbReference type="Pfam" id="PF24803">
    <property type="entry name" value="DUF7704"/>
    <property type="match status" value="1"/>
</dbReference>
<dbReference type="InterPro" id="IPR056121">
    <property type="entry name" value="DUF7704"/>
</dbReference>
<dbReference type="EMBL" id="JAQQWI010000017">
    <property type="protein sequence ID" value="KAK8006469.1"/>
    <property type="molecule type" value="Genomic_DNA"/>
</dbReference>
<feature type="transmembrane region" description="Helical" evidence="1">
    <location>
        <begin position="82"/>
        <end position="106"/>
    </location>
</feature>
<reference evidence="3 4" key="1">
    <citation type="submission" date="2023-01" db="EMBL/GenBank/DDBJ databases">
        <title>Analysis of 21 Apiospora genomes using comparative genomics revels a genus with tremendous synthesis potential of carbohydrate active enzymes and secondary metabolites.</title>
        <authorList>
            <person name="Sorensen T."/>
        </authorList>
    </citation>
    <scope>NUCLEOTIDE SEQUENCE [LARGE SCALE GENOMIC DNA]</scope>
    <source>
        <strain evidence="3 4">CBS 20057</strain>
    </source>
</reference>
<feature type="transmembrane region" description="Helical" evidence="1">
    <location>
        <begin position="118"/>
        <end position="139"/>
    </location>
</feature>
<keyword evidence="1" id="KW-1133">Transmembrane helix</keyword>
<evidence type="ECO:0000313" key="3">
    <source>
        <dbReference type="EMBL" id="KAK8006469.1"/>
    </source>
</evidence>
<evidence type="ECO:0000256" key="1">
    <source>
        <dbReference type="SAM" id="Phobius"/>
    </source>
</evidence>
<keyword evidence="1" id="KW-0472">Membrane</keyword>
<feature type="domain" description="DUF7704" evidence="2">
    <location>
        <begin position="3"/>
        <end position="138"/>
    </location>
</feature>
<feature type="transmembrane region" description="Helical" evidence="1">
    <location>
        <begin position="51"/>
        <end position="70"/>
    </location>
</feature>
<organism evidence="3 4">
    <name type="scientific">Apiospora marii</name>
    <dbReference type="NCBI Taxonomy" id="335849"/>
    <lineage>
        <taxon>Eukaryota</taxon>
        <taxon>Fungi</taxon>
        <taxon>Dikarya</taxon>
        <taxon>Ascomycota</taxon>
        <taxon>Pezizomycotina</taxon>
        <taxon>Sordariomycetes</taxon>
        <taxon>Xylariomycetidae</taxon>
        <taxon>Amphisphaeriales</taxon>
        <taxon>Apiosporaceae</taxon>
        <taxon>Apiospora</taxon>
    </lineage>
</organism>
<sequence>MSPIPLTYRLIFNYAEPLMATLGAVQAVVAPRDLLQLSLPSVPYTTAMYPLFSQMCGAWLMFAFHDVVTLRIYQDVHVWKHILGAAILSDLGYTASLVQSMGVAWFCNPLRWDAANAFTVVSTALPLLAKICFVLGVGLPRAAPKAKVSGKEL</sequence>
<dbReference type="PANTHER" id="PTHR37019">
    <property type="entry name" value="CHROMOSOME 1, WHOLE GENOME SHOTGUN SEQUENCE"/>
    <property type="match status" value="1"/>
</dbReference>
<keyword evidence="1" id="KW-0812">Transmembrane</keyword>
<accession>A0ABR1RAM9</accession>
<evidence type="ECO:0000259" key="2">
    <source>
        <dbReference type="Pfam" id="PF24803"/>
    </source>
</evidence>
<comment type="caution">
    <text evidence="3">The sequence shown here is derived from an EMBL/GenBank/DDBJ whole genome shotgun (WGS) entry which is preliminary data.</text>
</comment>
<dbReference type="PANTHER" id="PTHR37019:SF1">
    <property type="entry name" value="EXPERA DOMAIN-CONTAINING PROTEIN"/>
    <property type="match status" value="1"/>
</dbReference>
<proteinExistence type="predicted"/>
<dbReference type="Proteomes" id="UP001396898">
    <property type="component" value="Unassembled WGS sequence"/>
</dbReference>